<dbReference type="GO" id="GO:0016787">
    <property type="term" value="F:hydrolase activity"/>
    <property type="evidence" value="ECO:0007669"/>
    <property type="project" value="UniProtKB-KW"/>
</dbReference>
<dbReference type="InterPro" id="IPR021109">
    <property type="entry name" value="Peptidase_aspartic_dom_sf"/>
</dbReference>
<dbReference type="GO" id="GO:0042575">
    <property type="term" value="C:DNA polymerase complex"/>
    <property type="evidence" value="ECO:0007669"/>
    <property type="project" value="UniProtKB-ARBA"/>
</dbReference>
<evidence type="ECO:0000256" key="5">
    <source>
        <dbReference type="ARBA" id="ARBA00022759"/>
    </source>
</evidence>
<evidence type="ECO:0000256" key="4">
    <source>
        <dbReference type="ARBA" id="ARBA00022722"/>
    </source>
</evidence>
<evidence type="ECO:0000256" key="3">
    <source>
        <dbReference type="ARBA" id="ARBA00022695"/>
    </source>
</evidence>
<evidence type="ECO:0000313" key="11">
    <source>
        <dbReference type="Proteomes" id="UP001154078"/>
    </source>
</evidence>
<accession>A0A9P0BDG0</accession>
<keyword evidence="6" id="KW-0378">Hydrolase</keyword>
<dbReference type="SUPFAM" id="SSF53098">
    <property type="entry name" value="Ribonuclease H-like"/>
    <property type="match status" value="1"/>
</dbReference>
<dbReference type="Pfam" id="PF17917">
    <property type="entry name" value="RT_RNaseH"/>
    <property type="match status" value="1"/>
</dbReference>
<keyword evidence="11" id="KW-1185">Reference proteome</keyword>
<dbReference type="EC" id="2.7.7.49" evidence="1"/>
<reference evidence="10" key="1">
    <citation type="submission" date="2021-12" db="EMBL/GenBank/DDBJ databases">
        <authorList>
            <person name="King R."/>
        </authorList>
    </citation>
    <scope>NUCLEOTIDE SEQUENCE</scope>
</reference>
<evidence type="ECO:0000256" key="6">
    <source>
        <dbReference type="ARBA" id="ARBA00022801"/>
    </source>
</evidence>
<keyword evidence="2" id="KW-0808">Transferase</keyword>
<dbReference type="GO" id="GO:0015074">
    <property type="term" value="P:DNA integration"/>
    <property type="evidence" value="ECO:0007669"/>
    <property type="project" value="InterPro"/>
</dbReference>
<dbReference type="PANTHER" id="PTHR37984">
    <property type="entry name" value="PROTEIN CBG26694"/>
    <property type="match status" value="1"/>
</dbReference>
<sequence length="1104" mass="128740">MANIGKIDEFNTHDDIVIYQEKLEQYFTANKITEPKIKVATLLSLVGTNTYKLLRDLCFPEKPAEKTYEHLTQLLVKQYSPQVSIFRERIKFHKSRQNNDENSSAWYARIRSLAVNCNFGDKLEIFLKNQFICGMTKSDILDRICEESENKSLEDLLKLAVQKESLKIVSTHEHNLNFARRYNNNGRQTSNSTGYQTNRTHLTTNTFGNAAQMHQRGRTTTSDTRQGKKELNSNNKKPLQSKQTCRVCGLTNHDFSHCKYKNYRCRKCKNVGHLESVCIKKFKGHNYLNNDNFDVNNESFEIFNINTHVNNSNPFKLNVFMCNKEYSMIVDTGASINGMNYEFYQQNFGRFKLVKDNIILKGYTGENIQPIGYFMIKVGLNNIFKYIKFYVVRNGGPSVLFHRIDGVDKPIACTSRTYMPNEEAYAIIDKEALALVFGLKKFQQYCQGVDIIIRVDHQPLVSIFGEKKGIPQRNRDRLQRYAIFIKGFSYKIEYIKSKHNTVADAFSRLPVKVNTISNEYTRNDYLNFAETCLEWPLDCKKIAQETLKDPILKIVFENIEKGWKKTNNDELRPYYNKRDELHIENSCILWGFRVIIPKCLQNIILEELHVSHQGICRTKSLARSYVWFPKIDEKIEHMIKSCVPCLKNHSDPIKNIITPWPIARRPMERVHIDILGPIKNQMFLILTDSYSKWLEIFILKNLSSQEIEKHLRATFARFSIPDFVISDNGRQLISQEILDFYKRNGIKHITSPVNHPASNGAAEICVKVVKNKLKAALEDPKNEKVSLDTLISRFLISFRNTEHTVTKMTPAELMIGRKLKTRLDLLRKPSVNEENEDYAVENMEKRREKVITESKGGKRSFEIKEEVMARDYRKVNKKLWIEAKIEKKLGKSVYLCRTRDNLLWKRHVDQIARRRKEEKREDITEKQDFKTREEKHVKRRQENFKQFLKIPNFVSNSIKISQNSLEKHRNKKNSEIDAIINQNVLVTDQNNLINEDIRNIDREDHNNDLLDIDNINNSDIILNKNLNDNLEQTSVVNIINNKPNILKVLDKPKNKIIDSGQIPSTSKNVQIPNVNTKNTSKTDLIKTRSGREIKMPNKLKDCLL</sequence>
<dbReference type="AlphaFoldDB" id="A0A9P0BDG0"/>
<keyword evidence="7" id="KW-0695">RNA-directed DNA polymerase</keyword>
<dbReference type="GO" id="GO:0003676">
    <property type="term" value="F:nucleic acid binding"/>
    <property type="evidence" value="ECO:0007669"/>
    <property type="project" value="InterPro"/>
</dbReference>
<proteinExistence type="predicted"/>
<dbReference type="InterPro" id="IPR050951">
    <property type="entry name" value="Retrovirus_Pol_polyprotein"/>
</dbReference>
<name>A0A9P0BDG0_BRAAE</name>
<dbReference type="Gene3D" id="1.10.340.70">
    <property type="match status" value="1"/>
</dbReference>
<dbReference type="PROSITE" id="PS50994">
    <property type="entry name" value="INTEGRASE"/>
    <property type="match status" value="1"/>
</dbReference>
<evidence type="ECO:0000259" key="9">
    <source>
        <dbReference type="PROSITE" id="PS50994"/>
    </source>
</evidence>
<keyword evidence="4" id="KW-0540">Nuclease</keyword>
<dbReference type="InterPro" id="IPR043502">
    <property type="entry name" value="DNA/RNA_pol_sf"/>
</dbReference>
<dbReference type="InterPro" id="IPR001584">
    <property type="entry name" value="Integrase_cat-core"/>
</dbReference>
<dbReference type="Gene3D" id="2.40.70.10">
    <property type="entry name" value="Acid Proteases"/>
    <property type="match status" value="1"/>
</dbReference>
<dbReference type="FunFam" id="1.10.340.70:FF:000003">
    <property type="entry name" value="Protein CBG25708"/>
    <property type="match status" value="1"/>
</dbReference>
<dbReference type="PANTHER" id="PTHR37984:SF5">
    <property type="entry name" value="PROTEIN NYNRIN-LIKE"/>
    <property type="match status" value="1"/>
</dbReference>
<dbReference type="Pfam" id="PF00665">
    <property type="entry name" value="rve"/>
    <property type="match status" value="1"/>
</dbReference>
<dbReference type="InterPro" id="IPR041373">
    <property type="entry name" value="RT_RNaseH"/>
</dbReference>
<dbReference type="GO" id="GO:0004519">
    <property type="term" value="F:endonuclease activity"/>
    <property type="evidence" value="ECO:0007669"/>
    <property type="project" value="UniProtKB-KW"/>
</dbReference>
<evidence type="ECO:0000256" key="1">
    <source>
        <dbReference type="ARBA" id="ARBA00012493"/>
    </source>
</evidence>
<dbReference type="EMBL" id="OV121137">
    <property type="protein sequence ID" value="CAH0559587.1"/>
    <property type="molecule type" value="Genomic_DNA"/>
</dbReference>
<dbReference type="CDD" id="cd09274">
    <property type="entry name" value="RNase_HI_RT_Ty3"/>
    <property type="match status" value="1"/>
</dbReference>
<dbReference type="InterPro" id="IPR036397">
    <property type="entry name" value="RNaseH_sf"/>
</dbReference>
<gene>
    <name evidence="10" type="ORF">MELIAE_LOCUS9647</name>
</gene>
<feature type="domain" description="Integrase catalytic" evidence="9">
    <location>
        <begin position="662"/>
        <end position="818"/>
    </location>
</feature>
<evidence type="ECO:0000313" key="10">
    <source>
        <dbReference type="EMBL" id="CAH0559587.1"/>
    </source>
</evidence>
<dbReference type="GO" id="GO:0003964">
    <property type="term" value="F:RNA-directed DNA polymerase activity"/>
    <property type="evidence" value="ECO:0007669"/>
    <property type="project" value="UniProtKB-KW"/>
</dbReference>
<dbReference type="Pfam" id="PF17921">
    <property type="entry name" value="Integrase_H2C2"/>
    <property type="match status" value="1"/>
</dbReference>
<dbReference type="InterPro" id="IPR012337">
    <property type="entry name" value="RNaseH-like_sf"/>
</dbReference>
<feature type="region of interest" description="Disordered" evidence="8">
    <location>
        <begin position="205"/>
        <end position="238"/>
    </location>
</feature>
<dbReference type="Proteomes" id="UP001154078">
    <property type="component" value="Chromosome 6"/>
</dbReference>
<dbReference type="Gene3D" id="3.30.420.10">
    <property type="entry name" value="Ribonuclease H-like superfamily/Ribonuclease H"/>
    <property type="match status" value="1"/>
</dbReference>
<protein>
    <recommendedName>
        <fullName evidence="1">RNA-directed DNA polymerase</fullName>
        <ecNumber evidence="1">2.7.7.49</ecNumber>
    </recommendedName>
</protein>
<dbReference type="CDD" id="cd00303">
    <property type="entry name" value="retropepsin_like"/>
    <property type="match status" value="1"/>
</dbReference>
<evidence type="ECO:0000256" key="7">
    <source>
        <dbReference type="ARBA" id="ARBA00022918"/>
    </source>
</evidence>
<keyword evidence="5" id="KW-0255">Endonuclease</keyword>
<dbReference type="OrthoDB" id="6745853at2759"/>
<dbReference type="SUPFAM" id="SSF56672">
    <property type="entry name" value="DNA/RNA polymerases"/>
    <property type="match status" value="1"/>
</dbReference>
<evidence type="ECO:0000256" key="2">
    <source>
        <dbReference type="ARBA" id="ARBA00022679"/>
    </source>
</evidence>
<dbReference type="InterPro" id="IPR041588">
    <property type="entry name" value="Integrase_H2C2"/>
</dbReference>
<organism evidence="10 11">
    <name type="scientific">Brassicogethes aeneus</name>
    <name type="common">Rape pollen beetle</name>
    <name type="synonym">Meligethes aeneus</name>
    <dbReference type="NCBI Taxonomy" id="1431903"/>
    <lineage>
        <taxon>Eukaryota</taxon>
        <taxon>Metazoa</taxon>
        <taxon>Ecdysozoa</taxon>
        <taxon>Arthropoda</taxon>
        <taxon>Hexapoda</taxon>
        <taxon>Insecta</taxon>
        <taxon>Pterygota</taxon>
        <taxon>Neoptera</taxon>
        <taxon>Endopterygota</taxon>
        <taxon>Coleoptera</taxon>
        <taxon>Polyphaga</taxon>
        <taxon>Cucujiformia</taxon>
        <taxon>Nitidulidae</taxon>
        <taxon>Meligethinae</taxon>
        <taxon>Brassicogethes</taxon>
    </lineage>
</organism>
<keyword evidence="3" id="KW-0548">Nucleotidyltransferase</keyword>
<evidence type="ECO:0000256" key="8">
    <source>
        <dbReference type="SAM" id="MobiDB-lite"/>
    </source>
</evidence>